<reference evidence="2 3" key="1">
    <citation type="submission" date="2024-02" db="EMBL/GenBank/DDBJ databases">
        <authorList>
            <person name="Chen Y."/>
            <person name="Shah S."/>
            <person name="Dougan E. K."/>
            <person name="Thang M."/>
            <person name="Chan C."/>
        </authorList>
    </citation>
    <scope>NUCLEOTIDE SEQUENCE [LARGE SCALE GENOMIC DNA]</scope>
</reference>
<evidence type="ECO:0000256" key="1">
    <source>
        <dbReference type="SAM" id="SignalP"/>
    </source>
</evidence>
<keyword evidence="1" id="KW-0732">Signal</keyword>
<sequence length="162" mass="18406">MWQGLLFFGFWCLVAWLGKQWAEYEMRLVERPGANAERDVRDARDAPGFEVSTARMADTGVAAVARRVRVRDRGVCLRTNWLAVGQADQLLGRLRLLREQAPLYAEGVVNSMPYGSDVGKIEDTELVERPETEAACTQVQGPVAWLPVPWQRYLDAPRWVFL</sequence>
<organism evidence="2 3">
    <name type="scientific">Durusdinium trenchii</name>
    <dbReference type="NCBI Taxonomy" id="1381693"/>
    <lineage>
        <taxon>Eukaryota</taxon>
        <taxon>Sar</taxon>
        <taxon>Alveolata</taxon>
        <taxon>Dinophyceae</taxon>
        <taxon>Suessiales</taxon>
        <taxon>Symbiodiniaceae</taxon>
        <taxon>Durusdinium</taxon>
    </lineage>
</organism>
<feature type="chain" id="PRO_5045588154" description="SURF1-like protein" evidence="1">
    <location>
        <begin position="23"/>
        <end position="162"/>
    </location>
</feature>
<comment type="caution">
    <text evidence="2">The sequence shown here is derived from an EMBL/GenBank/DDBJ whole genome shotgun (WGS) entry which is preliminary data.</text>
</comment>
<feature type="signal peptide" evidence="1">
    <location>
        <begin position="1"/>
        <end position="22"/>
    </location>
</feature>
<dbReference type="EMBL" id="CAXAMN010003335">
    <property type="protein sequence ID" value="CAK9004079.1"/>
    <property type="molecule type" value="Genomic_DNA"/>
</dbReference>
<evidence type="ECO:0000313" key="2">
    <source>
        <dbReference type="EMBL" id="CAK9004079.1"/>
    </source>
</evidence>
<gene>
    <name evidence="2" type="ORF">CCMP2556_LOCUS7542</name>
</gene>
<proteinExistence type="predicted"/>
<evidence type="ECO:0000313" key="3">
    <source>
        <dbReference type="Proteomes" id="UP001642484"/>
    </source>
</evidence>
<dbReference type="Proteomes" id="UP001642484">
    <property type="component" value="Unassembled WGS sequence"/>
</dbReference>
<keyword evidence="3" id="KW-1185">Reference proteome</keyword>
<protein>
    <recommendedName>
        <fullName evidence="4">SURF1-like protein</fullName>
    </recommendedName>
</protein>
<evidence type="ECO:0008006" key="4">
    <source>
        <dbReference type="Google" id="ProtNLM"/>
    </source>
</evidence>
<name>A0ABP0IRY6_9DINO</name>
<accession>A0ABP0IRY6</accession>